<keyword evidence="1" id="KW-0472">Membrane</keyword>
<gene>
    <name evidence="2" type="ORF">ACFSRY_08695</name>
</gene>
<organism evidence="2 3">
    <name type="scientific">Pontibacter locisalis</name>
    <dbReference type="NCBI Taxonomy" id="1719035"/>
    <lineage>
        <taxon>Bacteria</taxon>
        <taxon>Pseudomonadati</taxon>
        <taxon>Bacteroidota</taxon>
        <taxon>Cytophagia</taxon>
        <taxon>Cytophagales</taxon>
        <taxon>Hymenobacteraceae</taxon>
        <taxon>Pontibacter</taxon>
    </lineage>
</organism>
<comment type="caution">
    <text evidence="2">The sequence shown here is derived from an EMBL/GenBank/DDBJ whole genome shotgun (WGS) entry which is preliminary data.</text>
</comment>
<keyword evidence="1" id="KW-1133">Transmembrane helix</keyword>
<dbReference type="EMBL" id="JBHULU010000012">
    <property type="protein sequence ID" value="MFD2513940.1"/>
    <property type="molecule type" value="Genomic_DNA"/>
</dbReference>
<protein>
    <submittedName>
        <fullName evidence="2">Uncharacterized protein</fullName>
    </submittedName>
</protein>
<reference evidence="3" key="1">
    <citation type="journal article" date="2019" name="Int. J. Syst. Evol. Microbiol.">
        <title>The Global Catalogue of Microorganisms (GCM) 10K type strain sequencing project: providing services to taxonomists for standard genome sequencing and annotation.</title>
        <authorList>
            <consortium name="The Broad Institute Genomics Platform"/>
            <consortium name="The Broad Institute Genome Sequencing Center for Infectious Disease"/>
            <person name="Wu L."/>
            <person name="Ma J."/>
        </authorList>
    </citation>
    <scope>NUCLEOTIDE SEQUENCE [LARGE SCALE GENOMIC DNA]</scope>
    <source>
        <strain evidence="3">KCTC 42498</strain>
    </source>
</reference>
<dbReference type="Proteomes" id="UP001597544">
    <property type="component" value="Unassembled WGS sequence"/>
</dbReference>
<feature type="transmembrane region" description="Helical" evidence="1">
    <location>
        <begin position="12"/>
        <end position="32"/>
    </location>
</feature>
<accession>A0ABW5ILT8</accession>
<keyword evidence="3" id="KW-1185">Reference proteome</keyword>
<evidence type="ECO:0000313" key="2">
    <source>
        <dbReference type="EMBL" id="MFD2513940.1"/>
    </source>
</evidence>
<proteinExistence type="predicted"/>
<sequence length="66" mass="7525">MTLGIRNKWNAISKVLTIINLTLFMVLNGQGFNYKEVRDKKVPLLVNVLLLIFLSLGLFAAIYQLM</sequence>
<keyword evidence="1" id="KW-0812">Transmembrane</keyword>
<evidence type="ECO:0000256" key="1">
    <source>
        <dbReference type="SAM" id="Phobius"/>
    </source>
</evidence>
<feature type="transmembrane region" description="Helical" evidence="1">
    <location>
        <begin position="44"/>
        <end position="63"/>
    </location>
</feature>
<evidence type="ECO:0000313" key="3">
    <source>
        <dbReference type="Proteomes" id="UP001597544"/>
    </source>
</evidence>
<name>A0ABW5ILT8_9BACT</name>